<dbReference type="Gene3D" id="3.30.360.10">
    <property type="entry name" value="Dihydrodipicolinate Reductase, domain 2"/>
    <property type="match status" value="1"/>
</dbReference>
<dbReference type="EMBL" id="BJYV01000012">
    <property type="protein sequence ID" value="GEO22106.1"/>
    <property type="molecule type" value="Genomic_DNA"/>
</dbReference>
<evidence type="ECO:0000259" key="2">
    <source>
        <dbReference type="Pfam" id="PF22725"/>
    </source>
</evidence>
<comment type="caution">
    <text evidence="3">The sequence shown here is derived from an EMBL/GenBank/DDBJ whole genome shotgun (WGS) entry which is preliminary data.</text>
</comment>
<sequence length="335" mass="36393">MDRTKKEMIGIGIIGAGNFSSRHIEAIQKIPSLELKAICRRDAASLSILTDKYNLKGVTDYRELICDPEIGAVLIATPHHLHTKIALEAAAAGKHILLEKPMASTYSDCKAIHEASVKSGVKLMIGQVAQFSPSFIAAKTAIASGEIGEIYMVKASSISFWKHGDRKDWHLKKVSGGGYLLTVAIHQLDALCALIPSDVSSVYAKMTNAFHEDEVEDGGVIMLGFKNGQKASLHYSGFKNGVNDICIDFNGSTGSLKIDNTKGTFLGKDQNYQLLPDSYSEDWMNEALVNQWEEFSKAIMEDREPIASGGLTLKAMEVLFAAFDSAATGAPIRLH</sequence>
<dbReference type="Gene3D" id="3.40.50.720">
    <property type="entry name" value="NAD(P)-binding Rossmann-like Domain"/>
    <property type="match status" value="1"/>
</dbReference>
<dbReference type="AlphaFoldDB" id="A0A512CD30"/>
<dbReference type="Pfam" id="PF22725">
    <property type="entry name" value="GFO_IDH_MocA_C3"/>
    <property type="match status" value="1"/>
</dbReference>
<accession>A0A512CD30</accession>
<dbReference type="InterPro" id="IPR000683">
    <property type="entry name" value="Gfo/Idh/MocA-like_OxRdtase_N"/>
</dbReference>
<dbReference type="Pfam" id="PF01408">
    <property type="entry name" value="GFO_IDH_MocA"/>
    <property type="match status" value="1"/>
</dbReference>
<name>A0A512CD30_9BACT</name>
<evidence type="ECO:0000259" key="1">
    <source>
        <dbReference type="Pfam" id="PF01408"/>
    </source>
</evidence>
<evidence type="ECO:0000313" key="4">
    <source>
        <dbReference type="Proteomes" id="UP000321301"/>
    </source>
</evidence>
<dbReference type="RefSeq" id="WP_020891854.1">
    <property type="nucleotide sequence ID" value="NZ_BJYV01000012.1"/>
</dbReference>
<feature type="domain" description="GFO/IDH/MocA-like oxidoreductase" evidence="2">
    <location>
        <begin position="136"/>
        <end position="256"/>
    </location>
</feature>
<reference evidence="3 4" key="1">
    <citation type="submission" date="2019-07" db="EMBL/GenBank/DDBJ databases">
        <title>Whole genome shotgun sequence of Cyclobacterium qasimii NBRC 106168.</title>
        <authorList>
            <person name="Hosoyama A."/>
            <person name="Uohara A."/>
            <person name="Ohji S."/>
            <person name="Ichikawa N."/>
        </authorList>
    </citation>
    <scope>NUCLEOTIDE SEQUENCE [LARGE SCALE GENOMIC DNA]</scope>
    <source>
        <strain evidence="3 4">NBRC 106168</strain>
    </source>
</reference>
<dbReference type="Proteomes" id="UP000321301">
    <property type="component" value="Unassembled WGS sequence"/>
</dbReference>
<dbReference type="GO" id="GO:0000166">
    <property type="term" value="F:nucleotide binding"/>
    <property type="evidence" value="ECO:0007669"/>
    <property type="project" value="InterPro"/>
</dbReference>
<gene>
    <name evidence="3" type="ORF">CQA01_26400</name>
</gene>
<dbReference type="InterPro" id="IPR051450">
    <property type="entry name" value="Gfo/Idh/MocA_Oxidoreductases"/>
</dbReference>
<organism evidence="3 4">
    <name type="scientific">Cyclobacterium qasimii</name>
    <dbReference type="NCBI Taxonomy" id="1350429"/>
    <lineage>
        <taxon>Bacteria</taxon>
        <taxon>Pseudomonadati</taxon>
        <taxon>Bacteroidota</taxon>
        <taxon>Cytophagia</taxon>
        <taxon>Cytophagales</taxon>
        <taxon>Cyclobacteriaceae</taxon>
        <taxon>Cyclobacterium</taxon>
    </lineage>
</organism>
<keyword evidence="4" id="KW-1185">Reference proteome</keyword>
<feature type="domain" description="Gfo/Idh/MocA-like oxidoreductase N-terminal" evidence="1">
    <location>
        <begin position="10"/>
        <end position="126"/>
    </location>
</feature>
<dbReference type="InterPro" id="IPR036291">
    <property type="entry name" value="NAD(P)-bd_dom_sf"/>
</dbReference>
<protein>
    <submittedName>
        <fullName evidence="3">Inositol 2-dehydrogenase</fullName>
    </submittedName>
</protein>
<dbReference type="PANTHER" id="PTHR43377:SF1">
    <property type="entry name" value="BILIVERDIN REDUCTASE A"/>
    <property type="match status" value="1"/>
</dbReference>
<proteinExistence type="predicted"/>
<dbReference type="SUPFAM" id="SSF55347">
    <property type="entry name" value="Glyceraldehyde-3-phosphate dehydrogenase-like, C-terminal domain"/>
    <property type="match status" value="1"/>
</dbReference>
<dbReference type="SUPFAM" id="SSF51735">
    <property type="entry name" value="NAD(P)-binding Rossmann-fold domains"/>
    <property type="match status" value="1"/>
</dbReference>
<dbReference type="PANTHER" id="PTHR43377">
    <property type="entry name" value="BILIVERDIN REDUCTASE A"/>
    <property type="match status" value="1"/>
</dbReference>
<evidence type="ECO:0000313" key="3">
    <source>
        <dbReference type="EMBL" id="GEO22106.1"/>
    </source>
</evidence>
<dbReference type="InterPro" id="IPR055170">
    <property type="entry name" value="GFO_IDH_MocA-like_dom"/>
</dbReference>